<feature type="domain" description="GH16" evidence="2">
    <location>
        <begin position="1"/>
        <end position="189"/>
    </location>
</feature>
<dbReference type="SUPFAM" id="SSF49899">
    <property type="entry name" value="Concanavalin A-like lectins/glucanases"/>
    <property type="match status" value="1"/>
</dbReference>
<dbReference type="Gene3D" id="2.60.120.200">
    <property type="match status" value="1"/>
</dbReference>
<organism evidence="3 4">
    <name type="scientific">Paeniroseomonas aquatica</name>
    <dbReference type="NCBI Taxonomy" id="373043"/>
    <lineage>
        <taxon>Bacteria</taxon>
        <taxon>Pseudomonadati</taxon>
        <taxon>Pseudomonadota</taxon>
        <taxon>Alphaproteobacteria</taxon>
        <taxon>Acetobacterales</taxon>
        <taxon>Acetobacteraceae</taxon>
        <taxon>Paeniroseomonas</taxon>
    </lineage>
</organism>
<evidence type="ECO:0000313" key="3">
    <source>
        <dbReference type="EMBL" id="MDN3564649.1"/>
    </source>
</evidence>
<evidence type="ECO:0000256" key="1">
    <source>
        <dbReference type="ARBA" id="ARBA00006865"/>
    </source>
</evidence>
<dbReference type="Pfam" id="PF00722">
    <property type="entry name" value="Glyco_hydro_16"/>
    <property type="match status" value="1"/>
</dbReference>
<comment type="caution">
    <text evidence="3">The sequence shown here is derived from an EMBL/GenBank/DDBJ whole genome shotgun (WGS) entry which is preliminary data.</text>
</comment>
<sequence length="293" mass="30253">MSNNALTESFNSGFGALSNAWNVPAVANGQVSLTGNSAMMEWAIGRDAGHGYGTYTVTAKAEGSQPGPGIILWPGDDKWPGQEIDMLEITPDGSGRQYGTVHWNNNGADAYATVIYDGVQGGSFHEYQMIWAPGLITFKVDGVTKGTIDGNVPVDYDHGGMNNTIGFMNNNPNTSLTISHLEFTPLGQSVVATPAPAQQAPAPSAPAPSAPAAAPAAVAADAGPVDWNALAAQVTAHYEATGRWELPGAASAAPAAAPAPAPAPQVEVAVKVDWEALAAQVTANYEATGHWYL</sequence>
<protein>
    <submittedName>
        <fullName evidence="3">Glycoside hydrolase family 16 protein</fullName>
    </submittedName>
</protein>
<dbReference type="EMBL" id="JAUFPN010000108">
    <property type="protein sequence ID" value="MDN3564649.1"/>
    <property type="molecule type" value="Genomic_DNA"/>
</dbReference>
<proteinExistence type="inferred from homology"/>
<evidence type="ECO:0000313" key="4">
    <source>
        <dbReference type="Proteomes" id="UP001529369"/>
    </source>
</evidence>
<dbReference type="Proteomes" id="UP001529369">
    <property type="component" value="Unassembled WGS sequence"/>
</dbReference>
<evidence type="ECO:0000259" key="2">
    <source>
        <dbReference type="PROSITE" id="PS51762"/>
    </source>
</evidence>
<dbReference type="RefSeq" id="WP_290316454.1">
    <property type="nucleotide sequence ID" value="NZ_JAUFPN010000108.1"/>
</dbReference>
<keyword evidence="3" id="KW-0378">Hydrolase</keyword>
<dbReference type="InterPro" id="IPR000757">
    <property type="entry name" value="Beta-glucanase-like"/>
</dbReference>
<accession>A0ABT8A4L3</accession>
<keyword evidence="4" id="KW-1185">Reference proteome</keyword>
<dbReference type="CDD" id="cd00413">
    <property type="entry name" value="Glyco_hydrolase_16"/>
    <property type="match status" value="1"/>
</dbReference>
<dbReference type="InterPro" id="IPR013320">
    <property type="entry name" value="ConA-like_dom_sf"/>
</dbReference>
<gene>
    <name evidence="3" type="ORF">QWZ14_09760</name>
</gene>
<name>A0ABT8A4L3_9PROT</name>
<dbReference type="PROSITE" id="PS51762">
    <property type="entry name" value="GH16_2"/>
    <property type="match status" value="1"/>
</dbReference>
<reference evidence="4" key="1">
    <citation type="journal article" date="2019" name="Int. J. Syst. Evol. Microbiol.">
        <title>The Global Catalogue of Microorganisms (GCM) 10K type strain sequencing project: providing services to taxonomists for standard genome sequencing and annotation.</title>
        <authorList>
            <consortium name="The Broad Institute Genomics Platform"/>
            <consortium name="The Broad Institute Genome Sequencing Center for Infectious Disease"/>
            <person name="Wu L."/>
            <person name="Ma J."/>
        </authorList>
    </citation>
    <scope>NUCLEOTIDE SEQUENCE [LARGE SCALE GENOMIC DNA]</scope>
    <source>
        <strain evidence="4">CECT 7131</strain>
    </source>
</reference>
<dbReference type="GO" id="GO:0016787">
    <property type="term" value="F:hydrolase activity"/>
    <property type="evidence" value="ECO:0007669"/>
    <property type="project" value="UniProtKB-KW"/>
</dbReference>
<comment type="similarity">
    <text evidence="1">Belongs to the glycosyl hydrolase 16 family.</text>
</comment>